<keyword evidence="3" id="KW-1185">Reference proteome</keyword>
<dbReference type="Gene3D" id="1.10.260.40">
    <property type="entry name" value="lambda repressor-like DNA-binding domains"/>
    <property type="match status" value="1"/>
</dbReference>
<dbReference type="InterPro" id="IPR010982">
    <property type="entry name" value="Lambda_DNA-bd_dom_sf"/>
</dbReference>
<gene>
    <name evidence="2" type="ORF">FHP25_04775</name>
</gene>
<evidence type="ECO:0000313" key="3">
    <source>
        <dbReference type="Proteomes" id="UP000321638"/>
    </source>
</evidence>
<organism evidence="2 3">
    <name type="scientific">Vineibacter terrae</name>
    <dbReference type="NCBI Taxonomy" id="2586908"/>
    <lineage>
        <taxon>Bacteria</taxon>
        <taxon>Pseudomonadati</taxon>
        <taxon>Pseudomonadota</taxon>
        <taxon>Alphaproteobacteria</taxon>
        <taxon>Hyphomicrobiales</taxon>
        <taxon>Vineibacter</taxon>
    </lineage>
</organism>
<accession>A0A5C8PSN0</accession>
<feature type="domain" description="HTH cro/C1-type" evidence="1">
    <location>
        <begin position="15"/>
        <end position="69"/>
    </location>
</feature>
<dbReference type="InterPro" id="IPR001387">
    <property type="entry name" value="Cro/C1-type_HTH"/>
</dbReference>
<evidence type="ECO:0000259" key="1">
    <source>
        <dbReference type="PROSITE" id="PS50943"/>
    </source>
</evidence>
<dbReference type="SUPFAM" id="SSF47413">
    <property type="entry name" value="lambda repressor-like DNA-binding domains"/>
    <property type="match status" value="1"/>
</dbReference>
<dbReference type="Pfam" id="PF13560">
    <property type="entry name" value="HTH_31"/>
    <property type="match status" value="1"/>
</dbReference>
<evidence type="ECO:0000313" key="2">
    <source>
        <dbReference type="EMBL" id="TXL80350.1"/>
    </source>
</evidence>
<dbReference type="CDD" id="cd00093">
    <property type="entry name" value="HTH_XRE"/>
    <property type="match status" value="1"/>
</dbReference>
<dbReference type="Proteomes" id="UP000321638">
    <property type="component" value="Unassembled WGS sequence"/>
</dbReference>
<proteinExistence type="predicted"/>
<dbReference type="GO" id="GO:0003677">
    <property type="term" value="F:DNA binding"/>
    <property type="evidence" value="ECO:0007669"/>
    <property type="project" value="InterPro"/>
</dbReference>
<dbReference type="EMBL" id="VDUZ01000004">
    <property type="protein sequence ID" value="TXL80350.1"/>
    <property type="molecule type" value="Genomic_DNA"/>
</dbReference>
<sequence length="83" mass="9185">MTQIARTPKQIGDVLRRQRRRLGISQTQLGEKTGLRQATVSTLEAGQPGTALRTLCDVMAALDLELVVRPRSKAAPDRIEDIF</sequence>
<dbReference type="RefSeq" id="WP_147845924.1">
    <property type="nucleotide sequence ID" value="NZ_VDUZ01000004.1"/>
</dbReference>
<name>A0A5C8PSN0_9HYPH</name>
<reference evidence="2 3" key="1">
    <citation type="submission" date="2019-06" db="EMBL/GenBank/DDBJ databases">
        <title>New taxonomy in bacterial strain CC-CFT640, isolated from vineyard.</title>
        <authorList>
            <person name="Lin S.-Y."/>
            <person name="Tsai C.-F."/>
            <person name="Young C.-C."/>
        </authorList>
    </citation>
    <scope>NUCLEOTIDE SEQUENCE [LARGE SCALE GENOMIC DNA]</scope>
    <source>
        <strain evidence="2 3">CC-CFT640</strain>
    </source>
</reference>
<dbReference type="SMART" id="SM00530">
    <property type="entry name" value="HTH_XRE"/>
    <property type="match status" value="1"/>
</dbReference>
<comment type="caution">
    <text evidence="2">The sequence shown here is derived from an EMBL/GenBank/DDBJ whole genome shotgun (WGS) entry which is preliminary data.</text>
</comment>
<protein>
    <submittedName>
        <fullName evidence="2">Helix-turn-helix domain-containing protein</fullName>
    </submittedName>
</protein>
<dbReference type="PROSITE" id="PS50943">
    <property type="entry name" value="HTH_CROC1"/>
    <property type="match status" value="1"/>
</dbReference>
<dbReference type="OrthoDB" id="7361823at2"/>
<dbReference type="AlphaFoldDB" id="A0A5C8PSN0"/>